<dbReference type="NCBIfam" id="TIGR03732">
    <property type="entry name" value="lanti_perm_MutE"/>
    <property type="match status" value="1"/>
</dbReference>
<comment type="caution">
    <text evidence="2">The sequence shown here is derived from an EMBL/GenBank/DDBJ whole genome shotgun (WGS) entry which is preliminary data.</text>
</comment>
<dbReference type="EMBL" id="BAAACG010000001">
    <property type="protein sequence ID" value="GAA0732691.1"/>
    <property type="molecule type" value="Genomic_DNA"/>
</dbReference>
<name>A0ABP3UFF1_9CLOT</name>
<dbReference type="RefSeq" id="WP_343758057.1">
    <property type="nucleotide sequence ID" value="NZ_BAAACG010000001.1"/>
</dbReference>
<organism evidence="2 3">
    <name type="scientific">Clostridium oceanicum</name>
    <dbReference type="NCBI Taxonomy" id="1543"/>
    <lineage>
        <taxon>Bacteria</taxon>
        <taxon>Bacillati</taxon>
        <taxon>Bacillota</taxon>
        <taxon>Clostridia</taxon>
        <taxon>Eubacteriales</taxon>
        <taxon>Clostridiaceae</taxon>
        <taxon>Clostridium</taxon>
    </lineage>
</organism>
<keyword evidence="1" id="KW-0812">Transmembrane</keyword>
<feature type="transmembrane region" description="Helical" evidence="1">
    <location>
        <begin position="152"/>
        <end position="173"/>
    </location>
</feature>
<sequence length="243" mass="27210">MFNCIVSEYMKFKNTFIKKIALFMPVITILISFVLTPGESFQLGSYNYWYAAILPGTLTLISAGMINKDIKKLRGRAILELPVDPAKLWISKICVCILYYFISSIIFSILINICSGVWGRSISFTSSIYGSSLIFITFLWQIPLCLFLTYKIGTIGALLINFPCNVVGVILAVEPFKWIVFPYGITSRLMCPTIGVLPSALKVPANSPLKNSSVIIPGVIVSIILFILLSLLTALWFRKREER</sequence>
<feature type="transmembrane region" description="Helical" evidence="1">
    <location>
        <begin position="48"/>
        <end position="67"/>
    </location>
</feature>
<accession>A0ABP3UFF1</accession>
<proteinExistence type="predicted"/>
<keyword evidence="3" id="KW-1185">Reference proteome</keyword>
<gene>
    <name evidence="2" type="ORF">GCM10008906_02660</name>
</gene>
<evidence type="ECO:0000313" key="2">
    <source>
        <dbReference type="EMBL" id="GAA0732691.1"/>
    </source>
</evidence>
<dbReference type="CDD" id="cd21807">
    <property type="entry name" value="ABC-2_lan_permease_MutE_EpiE-like"/>
    <property type="match status" value="1"/>
</dbReference>
<feature type="transmembrane region" description="Helical" evidence="1">
    <location>
        <begin position="214"/>
        <end position="237"/>
    </location>
</feature>
<feature type="transmembrane region" description="Helical" evidence="1">
    <location>
        <begin position="88"/>
        <end position="111"/>
    </location>
</feature>
<keyword evidence="1" id="KW-1133">Transmembrane helix</keyword>
<evidence type="ECO:0000256" key="1">
    <source>
        <dbReference type="SAM" id="Phobius"/>
    </source>
</evidence>
<feature type="transmembrane region" description="Helical" evidence="1">
    <location>
        <begin position="117"/>
        <end position="140"/>
    </location>
</feature>
<dbReference type="Proteomes" id="UP001501510">
    <property type="component" value="Unassembled WGS sequence"/>
</dbReference>
<keyword evidence="1" id="KW-0472">Membrane</keyword>
<protein>
    <submittedName>
        <fullName evidence="2">Lantibiotic immunity ABC transporter MutE/EpiE family permease subunit</fullName>
    </submittedName>
</protein>
<reference evidence="3" key="1">
    <citation type="journal article" date="2019" name="Int. J. Syst. Evol. Microbiol.">
        <title>The Global Catalogue of Microorganisms (GCM) 10K type strain sequencing project: providing services to taxonomists for standard genome sequencing and annotation.</title>
        <authorList>
            <consortium name="The Broad Institute Genomics Platform"/>
            <consortium name="The Broad Institute Genome Sequencing Center for Infectious Disease"/>
            <person name="Wu L."/>
            <person name="Ma J."/>
        </authorList>
    </citation>
    <scope>NUCLEOTIDE SEQUENCE [LARGE SCALE GENOMIC DNA]</scope>
    <source>
        <strain evidence="3">JCM 1407</strain>
    </source>
</reference>
<evidence type="ECO:0000313" key="3">
    <source>
        <dbReference type="Proteomes" id="UP001501510"/>
    </source>
</evidence>
<dbReference type="InterPro" id="IPR021205">
    <property type="entry name" value="Lanti_perm_SpaE/MutE/EpiE-like"/>
</dbReference>
<feature type="transmembrane region" description="Helical" evidence="1">
    <location>
        <begin position="20"/>
        <end position="36"/>
    </location>
</feature>